<feature type="domain" description="F-box" evidence="5">
    <location>
        <begin position="315"/>
        <end position="361"/>
    </location>
</feature>
<evidence type="ECO:0000313" key="8">
    <source>
        <dbReference type="Proteomes" id="UP001562425"/>
    </source>
</evidence>
<evidence type="ECO:0000259" key="4">
    <source>
        <dbReference type="PROSITE" id="PS50157"/>
    </source>
</evidence>
<dbReference type="SMART" id="SM00868">
    <property type="entry name" value="zf-AD"/>
    <property type="match status" value="1"/>
</dbReference>
<keyword evidence="1" id="KW-0863">Zinc-finger</keyword>
<dbReference type="InterPro" id="IPR001810">
    <property type="entry name" value="F-box_dom"/>
</dbReference>
<dbReference type="CDD" id="cd09917">
    <property type="entry name" value="F-box_SF"/>
    <property type="match status" value="1"/>
</dbReference>
<dbReference type="SUPFAM" id="SSF57667">
    <property type="entry name" value="beta-beta-alpha zinc fingers"/>
    <property type="match status" value="1"/>
</dbReference>
<dbReference type="InterPro" id="IPR036047">
    <property type="entry name" value="F-box-like_dom_sf"/>
</dbReference>
<dbReference type="EMBL" id="JBEHCU010009038">
    <property type="protein sequence ID" value="KAL1380605.1"/>
    <property type="molecule type" value="Genomic_DNA"/>
</dbReference>
<feature type="binding site" evidence="2">
    <location>
        <position position="69"/>
    </location>
    <ligand>
        <name>Zn(2+)</name>
        <dbReference type="ChEBI" id="CHEBI:29105"/>
    </ligand>
</feature>
<evidence type="ECO:0000256" key="1">
    <source>
        <dbReference type="PROSITE-ProRule" id="PRU00042"/>
    </source>
</evidence>
<dbReference type="Pfam" id="PF07776">
    <property type="entry name" value="zf-AD"/>
    <property type="match status" value="1"/>
</dbReference>
<dbReference type="SUPFAM" id="SSF57716">
    <property type="entry name" value="Glucocorticoid receptor-like (DNA-binding domain)"/>
    <property type="match status" value="1"/>
</dbReference>
<dbReference type="Gene3D" id="3.40.1800.20">
    <property type="match status" value="1"/>
</dbReference>
<sequence>MAVINVEFPEFLAENPESYCRFCCSDVELQSIFAKPKELCQRIMRLVEQLTNITLTEAEDSPSAICGACLRKLFEFNQFRQRCKMYSNEIRKRRLDSANNVILEIEDTSEQSDAEIPKVSPVKKTPKFEQKPSNQAKPRMQPKIAKNRASLMAKLYKSKRKNAKCAQQSPEEREFRCKICRQSFSDKESINLHMKKHVDAVNLKCRNCSATSETLQGLIQHAIQNYILASAFQCRRCGVQFNDRKEMISHEFFDQIPQTMDPRLIDDIPCNGPCRKRFRPSTVNMDQATASILRSSGRDFGLRWLCPQCRQPDGPLRLAELPPELWIAIFRHLDNLSILEVRSTCHRWKDIVDLNLCLRQNFSIEFERNFTMDKRYYPGICFLRLLLRYTTLKLLRLTHGGHRLAQD</sequence>
<feature type="region of interest" description="Disordered" evidence="3">
    <location>
        <begin position="123"/>
        <end position="142"/>
    </location>
</feature>
<dbReference type="Proteomes" id="UP001562425">
    <property type="component" value="Unassembled WGS sequence"/>
</dbReference>
<organism evidence="7 8">
    <name type="scientific">Culex pipiens pipiens</name>
    <name type="common">Northern house mosquito</name>
    <dbReference type="NCBI Taxonomy" id="38569"/>
    <lineage>
        <taxon>Eukaryota</taxon>
        <taxon>Metazoa</taxon>
        <taxon>Ecdysozoa</taxon>
        <taxon>Arthropoda</taxon>
        <taxon>Hexapoda</taxon>
        <taxon>Insecta</taxon>
        <taxon>Pterygota</taxon>
        <taxon>Neoptera</taxon>
        <taxon>Endopterygota</taxon>
        <taxon>Diptera</taxon>
        <taxon>Nematocera</taxon>
        <taxon>Culicoidea</taxon>
        <taxon>Culicidae</taxon>
        <taxon>Culicinae</taxon>
        <taxon>Culicini</taxon>
        <taxon>Culex</taxon>
        <taxon>Culex</taxon>
    </lineage>
</organism>
<dbReference type="Gene3D" id="3.30.160.60">
    <property type="entry name" value="Classic Zinc Finger"/>
    <property type="match status" value="1"/>
</dbReference>
<dbReference type="InterPro" id="IPR012934">
    <property type="entry name" value="Znf_AD"/>
</dbReference>
<dbReference type="PROSITE" id="PS50157">
    <property type="entry name" value="ZINC_FINGER_C2H2_2"/>
    <property type="match status" value="1"/>
</dbReference>
<protein>
    <submittedName>
        <fullName evidence="7">Uncharacterized protein</fullName>
    </submittedName>
</protein>
<dbReference type="PROSITE" id="PS00028">
    <property type="entry name" value="ZINC_FINGER_C2H2_1"/>
    <property type="match status" value="1"/>
</dbReference>
<dbReference type="PROSITE" id="PS50181">
    <property type="entry name" value="FBOX"/>
    <property type="match status" value="1"/>
</dbReference>
<keyword evidence="2" id="KW-0862">Zinc</keyword>
<evidence type="ECO:0000256" key="3">
    <source>
        <dbReference type="SAM" id="MobiDB-lite"/>
    </source>
</evidence>
<keyword evidence="8" id="KW-1185">Reference proteome</keyword>
<evidence type="ECO:0000259" key="6">
    <source>
        <dbReference type="PROSITE" id="PS51915"/>
    </source>
</evidence>
<feature type="domain" description="C2H2-type" evidence="4">
    <location>
        <begin position="175"/>
        <end position="197"/>
    </location>
</feature>
<dbReference type="AlphaFoldDB" id="A0ABD1CVZ2"/>
<keyword evidence="2" id="KW-0479">Metal-binding</keyword>
<feature type="binding site" evidence="2">
    <location>
        <position position="23"/>
    </location>
    <ligand>
        <name>Zn(2+)</name>
        <dbReference type="ChEBI" id="CHEBI:29105"/>
    </ligand>
</feature>
<dbReference type="InterPro" id="IPR013087">
    <property type="entry name" value="Znf_C2H2_type"/>
</dbReference>
<gene>
    <name evidence="7" type="ORF">pipiens_014061</name>
</gene>
<dbReference type="SMART" id="SM00256">
    <property type="entry name" value="FBOX"/>
    <property type="match status" value="1"/>
</dbReference>
<evidence type="ECO:0000256" key="2">
    <source>
        <dbReference type="PROSITE-ProRule" id="PRU01263"/>
    </source>
</evidence>
<proteinExistence type="predicted"/>
<dbReference type="InterPro" id="IPR036236">
    <property type="entry name" value="Znf_C2H2_sf"/>
</dbReference>
<dbReference type="GO" id="GO:0008270">
    <property type="term" value="F:zinc ion binding"/>
    <property type="evidence" value="ECO:0007669"/>
    <property type="project" value="UniProtKB-UniRule"/>
</dbReference>
<name>A0ABD1CVZ2_CULPP</name>
<feature type="domain" description="ZAD" evidence="6">
    <location>
        <begin position="18"/>
        <end position="93"/>
    </location>
</feature>
<dbReference type="Gene3D" id="1.20.1280.50">
    <property type="match status" value="1"/>
</dbReference>
<comment type="caution">
    <text evidence="7">The sequence shown here is derived from an EMBL/GenBank/DDBJ whole genome shotgun (WGS) entry which is preliminary data.</text>
</comment>
<dbReference type="Pfam" id="PF12937">
    <property type="entry name" value="F-box-like"/>
    <property type="match status" value="1"/>
</dbReference>
<reference evidence="7 8" key="1">
    <citation type="submission" date="2024-05" db="EMBL/GenBank/DDBJ databases">
        <title>Culex pipiens pipiens assembly and annotation.</title>
        <authorList>
            <person name="Alout H."/>
            <person name="Durand T."/>
        </authorList>
    </citation>
    <scope>NUCLEOTIDE SEQUENCE [LARGE SCALE GENOMIC DNA]</scope>
    <source>
        <strain evidence="7">HA-2024</strain>
        <tissue evidence="7">Whole body</tissue>
    </source>
</reference>
<dbReference type="SMART" id="SM00355">
    <property type="entry name" value="ZnF_C2H2"/>
    <property type="match status" value="3"/>
</dbReference>
<accession>A0ABD1CVZ2</accession>
<evidence type="ECO:0000259" key="5">
    <source>
        <dbReference type="PROSITE" id="PS50181"/>
    </source>
</evidence>
<evidence type="ECO:0000313" key="7">
    <source>
        <dbReference type="EMBL" id="KAL1380605.1"/>
    </source>
</evidence>
<dbReference type="PROSITE" id="PS51915">
    <property type="entry name" value="ZAD"/>
    <property type="match status" value="1"/>
</dbReference>
<feature type="binding site" evidence="2">
    <location>
        <position position="66"/>
    </location>
    <ligand>
        <name>Zn(2+)</name>
        <dbReference type="ChEBI" id="CHEBI:29105"/>
    </ligand>
</feature>
<feature type="binding site" evidence="2">
    <location>
        <position position="20"/>
    </location>
    <ligand>
        <name>Zn(2+)</name>
        <dbReference type="ChEBI" id="CHEBI:29105"/>
    </ligand>
</feature>
<dbReference type="SUPFAM" id="SSF81383">
    <property type="entry name" value="F-box domain"/>
    <property type="match status" value="1"/>
</dbReference>